<feature type="binding site" evidence="11">
    <location>
        <position position="44"/>
    </location>
    <ligand>
        <name>UMP</name>
        <dbReference type="ChEBI" id="CHEBI:57865"/>
    </ligand>
</feature>
<evidence type="ECO:0000256" key="1">
    <source>
        <dbReference type="ARBA" id="ARBA00004496"/>
    </source>
</evidence>
<feature type="binding site" evidence="11">
    <location>
        <position position="146"/>
    </location>
    <ligand>
        <name>ATP</name>
        <dbReference type="ChEBI" id="CHEBI:30616"/>
    </ligand>
</feature>
<protein>
    <recommendedName>
        <fullName evidence="11">Uridylate kinase</fullName>
        <shortName evidence="11">UK</shortName>
        <ecNumber evidence="11">2.7.4.22</ecNumber>
    </recommendedName>
    <alternativeName>
        <fullName evidence="11">Uridine monophosphate kinase</fullName>
        <shortName evidence="11">UMP kinase</shortName>
        <shortName evidence="11">UMPK</shortName>
    </alternativeName>
</protein>
<keyword evidence="4 11" id="KW-0963">Cytoplasm</keyword>
<dbReference type="Pfam" id="PF00696">
    <property type="entry name" value="AA_kinase"/>
    <property type="match status" value="1"/>
</dbReference>
<dbReference type="EMBL" id="WBKO01000002">
    <property type="protein sequence ID" value="MDV2482247.1"/>
    <property type="molecule type" value="Genomic_DNA"/>
</dbReference>
<evidence type="ECO:0000256" key="3">
    <source>
        <dbReference type="ARBA" id="ARBA00007614"/>
    </source>
</evidence>
<dbReference type="NCBIfam" id="TIGR02076">
    <property type="entry name" value="pyrH_arch"/>
    <property type="match status" value="1"/>
</dbReference>
<accession>A0ABU3X2F5</accession>
<evidence type="ECO:0000256" key="10">
    <source>
        <dbReference type="ARBA" id="ARBA00047767"/>
    </source>
</evidence>
<feature type="binding site" evidence="11">
    <location>
        <begin position="10"/>
        <end position="11"/>
    </location>
    <ligand>
        <name>ATP</name>
        <dbReference type="ChEBI" id="CHEBI:30616"/>
    </ligand>
</feature>
<dbReference type="InterPro" id="IPR011817">
    <property type="entry name" value="Uridylate_kinase"/>
</dbReference>
<evidence type="ECO:0000259" key="12">
    <source>
        <dbReference type="Pfam" id="PF00696"/>
    </source>
</evidence>
<evidence type="ECO:0000256" key="8">
    <source>
        <dbReference type="ARBA" id="ARBA00022840"/>
    </source>
</evidence>
<comment type="caution">
    <text evidence="11">Lacks conserved residue(s) required for the propagation of feature annotation.</text>
</comment>
<evidence type="ECO:0000313" key="13">
    <source>
        <dbReference type="EMBL" id="MDV2482247.1"/>
    </source>
</evidence>
<dbReference type="RefSeq" id="WP_317065312.1">
    <property type="nucleotide sequence ID" value="NZ_WBKO01000002.1"/>
</dbReference>
<dbReference type="PANTHER" id="PTHR42833:SF4">
    <property type="entry name" value="URIDYLATE KINASE PUMPKIN, CHLOROPLASTIC"/>
    <property type="match status" value="1"/>
</dbReference>
<reference evidence="13 14" key="1">
    <citation type="submission" date="2019-10" db="EMBL/GenBank/DDBJ databases">
        <title>Isolation and characterization of Methanoculleus sp. Wushi-C6 from a hot spring well.</title>
        <authorList>
            <person name="Chen S.-C."/>
            <person name="Lan Z.-H."/>
            <person name="You Y.-T."/>
            <person name="Lai M.-C."/>
        </authorList>
    </citation>
    <scope>NUCLEOTIDE SEQUENCE [LARGE SCALE GENOMIC DNA]</scope>
    <source>
        <strain evidence="13 14">Wushi-C6</strain>
    </source>
</reference>
<dbReference type="PANTHER" id="PTHR42833">
    <property type="entry name" value="URIDYLATE KINASE"/>
    <property type="match status" value="1"/>
</dbReference>
<feature type="binding site" evidence="11">
    <location>
        <position position="45"/>
    </location>
    <ligand>
        <name>ATP</name>
        <dbReference type="ChEBI" id="CHEBI:30616"/>
    </ligand>
</feature>
<dbReference type="InterPro" id="IPR036393">
    <property type="entry name" value="AceGlu_kinase-like_sf"/>
</dbReference>
<evidence type="ECO:0000256" key="6">
    <source>
        <dbReference type="ARBA" id="ARBA00022741"/>
    </source>
</evidence>
<keyword evidence="8 11" id="KW-0067">ATP-binding</keyword>
<comment type="subcellular location">
    <subcellularLocation>
        <location evidence="1 11">Cytoplasm</location>
    </subcellularLocation>
</comment>
<dbReference type="InterPro" id="IPR011818">
    <property type="entry name" value="Uridylate_kinase_arch/spir"/>
</dbReference>
<comment type="catalytic activity">
    <reaction evidence="10 11">
        <text>UMP + ATP = UDP + ADP</text>
        <dbReference type="Rhea" id="RHEA:24400"/>
        <dbReference type="ChEBI" id="CHEBI:30616"/>
        <dbReference type="ChEBI" id="CHEBI:57865"/>
        <dbReference type="ChEBI" id="CHEBI:58223"/>
        <dbReference type="ChEBI" id="CHEBI:456216"/>
        <dbReference type="EC" id="2.7.4.22"/>
    </reaction>
</comment>
<evidence type="ECO:0000256" key="2">
    <source>
        <dbReference type="ARBA" id="ARBA00004791"/>
    </source>
</evidence>
<keyword evidence="6 11" id="KW-0547">Nucleotide-binding</keyword>
<evidence type="ECO:0000256" key="11">
    <source>
        <dbReference type="HAMAP-Rule" id="MF_01220"/>
    </source>
</evidence>
<dbReference type="EC" id="2.7.4.22" evidence="11"/>
<feature type="binding site" evidence="11">
    <location>
        <position position="66"/>
    </location>
    <ligand>
        <name>UMP</name>
        <dbReference type="ChEBI" id="CHEBI:57865"/>
    </ligand>
</feature>
<evidence type="ECO:0000256" key="5">
    <source>
        <dbReference type="ARBA" id="ARBA00022679"/>
    </source>
</evidence>
<sequence>MKKIVISLGGSVLVPSLESNNISRYVSVLKKIAEKCRIFVVVGGGGEARRYIQVARGLGAGEATADELGILVTRLNARLLIAGLEDAAYPRVAENYTEAREFAETGKIVVMGGITPAQTTDAVSAVLAESIGADLLINATSIDGIYSADPKKDVDAVRYEHLTPQELLDIITRSRLDAGANIVLDIVAGKVIERSGIPLLVLDGRDPENLYRAIVEGACTGTVVSEESFTPLTA</sequence>
<feature type="binding site" evidence="11">
    <location>
        <position position="140"/>
    </location>
    <ligand>
        <name>ATP</name>
        <dbReference type="ChEBI" id="CHEBI:30616"/>
    </ligand>
</feature>
<evidence type="ECO:0000256" key="9">
    <source>
        <dbReference type="ARBA" id="ARBA00022975"/>
    </source>
</evidence>
<dbReference type="InterPro" id="IPR001048">
    <property type="entry name" value="Asp/Glu/Uridylate_kinase"/>
</dbReference>
<comment type="similarity">
    <text evidence="3 11">Belongs to the UMP kinase family.</text>
</comment>
<comment type="subunit">
    <text evidence="11">Homohexamer.</text>
</comment>
<keyword evidence="9 11" id="KW-0665">Pyrimidine biosynthesis</keyword>
<dbReference type="SUPFAM" id="SSF53633">
    <property type="entry name" value="Carbamate kinase-like"/>
    <property type="match status" value="1"/>
</dbReference>
<comment type="pathway">
    <text evidence="2 11">Pyrimidine metabolism; CTP biosynthesis via de novo pathway; UDP from UMP (UMPK route): step 1/1.</text>
</comment>
<comment type="activity regulation">
    <text evidence="11">Inhibited by UTP.</text>
</comment>
<gene>
    <name evidence="11" type="primary">pyrH</name>
    <name evidence="13" type="ORF">F8E02_09605</name>
</gene>
<dbReference type="Gene3D" id="3.40.1160.10">
    <property type="entry name" value="Acetylglutamate kinase-like"/>
    <property type="match status" value="1"/>
</dbReference>
<organism evidence="13 14">
    <name type="scientific">Methanoculleus caldifontis</name>
    <dbReference type="NCBI Taxonomy" id="2651577"/>
    <lineage>
        <taxon>Archaea</taxon>
        <taxon>Methanobacteriati</taxon>
        <taxon>Methanobacteriota</taxon>
        <taxon>Stenosarchaea group</taxon>
        <taxon>Methanomicrobia</taxon>
        <taxon>Methanomicrobiales</taxon>
        <taxon>Methanomicrobiaceae</taxon>
        <taxon>Methanoculleus</taxon>
    </lineage>
</organism>
<comment type="function">
    <text evidence="11">Catalyzes the reversible phosphorylation of UMP to UDP.</text>
</comment>
<dbReference type="CDD" id="cd04253">
    <property type="entry name" value="AAK_UMPK-PyrH-Pf"/>
    <property type="match status" value="1"/>
</dbReference>
<dbReference type="PIRSF" id="PIRSF005650">
    <property type="entry name" value="Uridylate_kin"/>
    <property type="match status" value="1"/>
</dbReference>
<proteinExistence type="inferred from homology"/>
<evidence type="ECO:0000256" key="4">
    <source>
        <dbReference type="ARBA" id="ARBA00022490"/>
    </source>
</evidence>
<dbReference type="Proteomes" id="UP001281203">
    <property type="component" value="Unassembled WGS sequence"/>
</dbReference>
<feature type="domain" description="Aspartate/glutamate/uridylate kinase" evidence="12">
    <location>
        <begin position="2"/>
        <end position="203"/>
    </location>
</feature>
<keyword evidence="14" id="KW-1185">Reference proteome</keyword>
<name>A0ABU3X2F5_9EURY</name>
<keyword evidence="5 11" id="KW-0808">Transferase</keyword>
<feature type="binding site" evidence="11">
    <location>
        <position position="149"/>
    </location>
    <ligand>
        <name>ATP</name>
        <dbReference type="ChEBI" id="CHEBI:30616"/>
    </ligand>
</feature>
<comment type="caution">
    <text evidence="13">The sequence shown here is derived from an EMBL/GenBank/DDBJ whole genome shotgun (WGS) entry which is preliminary data.</text>
</comment>
<evidence type="ECO:0000256" key="7">
    <source>
        <dbReference type="ARBA" id="ARBA00022777"/>
    </source>
</evidence>
<evidence type="ECO:0000313" key="14">
    <source>
        <dbReference type="Proteomes" id="UP001281203"/>
    </source>
</evidence>
<feature type="binding site" evidence="11">
    <location>
        <begin position="114"/>
        <end position="120"/>
    </location>
    <ligand>
        <name>UMP</name>
        <dbReference type="ChEBI" id="CHEBI:57865"/>
    </ligand>
</feature>
<feature type="binding site" evidence="11">
    <location>
        <position position="49"/>
    </location>
    <ligand>
        <name>ATP</name>
        <dbReference type="ChEBI" id="CHEBI:30616"/>
    </ligand>
</feature>
<dbReference type="GO" id="GO:0033862">
    <property type="term" value="F:UMP kinase activity"/>
    <property type="evidence" value="ECO:0007669"/>
    <property type="project" value="UniProtKB-EC"/>
</dbReference>
<keyword evidence="7 11" id="KW-0418">Kinase</keyword>
<dbReference type="HAMAP" id="MF_01220_A">
    <property type="entry name" value="PyrH_A"/>
    <property type="match status" value="1"/>
</dbReference>